<dbReference type="InterPro" id="IPR003180">
    <property type="entry name" value="MPG"/>
</dbReference>
<dbReference type="NCBIfam" id="NF002003">
    <property type="entry name" value="PRK00802.1-3"/>
    <property type="match status" value="1"/>
</dbReference>
<organism evidence="7 8">
    <name type="scientific">Pseudonocardia kongjuensis</name>
    <dbReference type="NCBI Taxonomy" id="102227"/>
    <lineage>
        <taxon>Bacteria</taxon>
        <taxon>Bacillati</taxon>
        <taxon>Actinomycetota</taxon>
        <taxon>Actinomycetes</taxon>
        <taxon>Pseudonocardiales</taxon>
        <taxon>Pseudonocardiaceae</taxon>
        <taxon>Pseudonocardia</taxon>
    </lineage>
</organism>
<feature type="region of interest" description="Disordered" evidence="6">
    <location>
        <begin position="1"/>
        <end position="22"/>
    </location>
</feature>
<protein>
    <recommendedName>
        <fullName evidence="5">Putative 3-methyladenine DNA glycosylase</fullName>
        <ecNumber evidence="5">3.2.2.-</ecNumber>
    </recommendedName>
</protein>
<dbReference type="Gene3D" id="3.10.300.10">
    <property type="entry name" value="Methylpurine-DNA glycosylase (MPG)"/>
    <property type="match status" value="1"/>
</dbReference>
<evidence type="ECO:0000256" key="2">
    <source>
        <dbReference type="ARBA" id="ARBA00022763"/>
    </source>
</evidence>
<name>A0ABP4ID94_9PSEU</name>
<comment type="caution">
    <text evidence="7">The sequence shown here is derived from an EMBL/GenBank/DDBJ whole genome shotgun (WGS) entry which is preliminary data.</text>
</comment>
<evidence type="ECO:0000256" key="6">
    <source>
        <dbReference type="SAM" id="MobiDB-lite"/>
    </source>
</evidence>
<keyword evidence="4 5" id="KW-0234">DNA repair</keyword>
<keyword evidence="8" id="KW-1185">Reference proteome</keyword>
<sequence>MADRTTDGPVGPPRAGGRTGSSALLGRSELAVDVLPAAQRLLGCVLAADTPDGAVAVRLVEVEAYRGADDPASHSHRGRTPRNGVMFGPAGHLYVYFVYGMHFCANVSCLTDGEPGAVLFRAGEVLGDPGVARVRRPTARNDAELARGPARLASLLGLGRDDDGTDLTDPASRVRLLAGEPVPRASIRSGPRVGVAAAAELPWRFWIDGSRAVSSYRAGTKRSRRRTG</sequence>
<dbReference type="NCBIfam" id="TIGR00567">
    <property type="entry name" value="3mg"/>
    <property type="match status" value="1"/>
</dbReference>
<keyword evidence="3 5" id="KW-0378">Hydrolase</keyword>
<evidence type="ECO:0000256" key="1">
    <source>
        <dbReference type="ARBA" id="ARBA00009232"/>
    </source>
</evidence>
<dbReference type="InterPro" id="IPR036995">
    <property type="entry name" value="MPG_sf"/>
</dbReference>
<dbReference type="PANTHER" id="PTHR10429:SF0">
    <property type="entry name" value="DNA-3-METHYLADENINE GLYCOSYLASE"/>
    <property type="match status" value="1"/>
</dbReference>
<evidence type="ECO:0000313" key="7">
    <source>
        <dbReference type="EMBL" id="GAA1383407.1"/>
    </source>
</evidence>
<dbReference type="EMBL" id="BAAAJK010000004">
    <property type="protein sequence ID" value="GAA1383407.1"/>
    <property type="molecule type" value="Genomic_DNA"/>
</dbReference>
<dbReference type="SUPFAM" id="SSF50486">
    <property type="entry name" value="FMT C-terminal domain-like"/>
    <property type="match status" value="1"/>
</dbReference>
<comment type="similarity">
    <text evidence="1 5">Belongs to the DNA glycosylase MPG family.</text>
</comment>
<accession>A0ABP4ID94</accession>
<evidence type="ECO:0000256" key="3">
    <source>
        <dbReference type="ARBA" id="ARBA00022801"/>
    </source>
</evidence>
<dbReference type="InterPro" id="IPR011034">
    <property type="entry name" value="Formyl_transferase-like_C_sf"/>
</dbReference>
<dbReference type="Proteomes" id="UP001501414">
    <property type="component" value="Unassembled WGS sequence"/>
</dbReference>
<dbReference type="PANTHER" id="PTHR10429">
    <property type="entry name" value="DNA-3-METHYLADENINE GLYCOSYLASE"/>
    <property type="match status" value="1"/>
</dbReference>
<dbReference type="CDD" id="cd00540">
    <property type="entry name" value="AAG"/>
    <property type="match status" value="1"/>
</dbReference>
<evidence type="ECO:0000256" key="4">
    <source>
        <dbReference type="ARBA" id="ARBA00023204"/>
    </source>
</evidence>
<keyword evidence="2 5" id="KW-0227">DNA damage</keyword>
<proteinExistence type="inferred from homology"/>
<evidence type="ECO:0000313" key="8">
    <source>
        <dbReference type="Proteomes" id="UP001501414"/>
    </source>
</evidence>
<dbReference type="EC" id="3.2.2.-" evidence="5"/>
<dbReference type="HAMAP" id="MF_00527">
    <property type="entry name" value="3MGH"/>
    <property type="match status" value="1"/>
</dbReference>
<evidence type="ECO:0000256" key="5">
    <source>
        <dbReference type="HAMAP-Rule" id="MF_00527"/>
    </source>
</evidence>
<dbReference type="Pfam" id="PF02245">
    <property type="entry name" value="Pur_DNA_glyco"/>
    <property type="match status" value="1"/>
</dbReference>
<reference evidence="8" key="1">
    <citation type="journal article" date="2019" name="Int. J. Syst. Evol. Microbiol.">
        <title>The Global Catalogue of Microorganisms (GCM) 10K type strain sequencing project: providing services to taxonomists for standard genome sequencing and annotation.</title>
        <authorList>
            <consortium name="The Broad Institute Genomics Platform"/>
            <consortium name="The Broad Institute Genome Sequencing Center for Infectious Disease"/>
            <person name="Wu L."/>
            <person name="Ma J."/>
        </authorList>
    </citation>
    <scope>NUCLEOTIDE SEQUENCE [LARGE SCALE GENOMIC DNA]</scope>
    <source>
        <strain evidence="8">JCM 11896</strain>
    </source>
</reference>
<gene>
    <name evidence="7" type="ORF">GCM10009613_12840</name>
</gene>